<feature type="transmembrane region" description="Helical" evidence="1">
    <location>
        <begin position="352"/>
        <end position="373"/>
    </location>
</feature>
<accession>A0A8K0TGZ7</accession>
<comment type="caution">
    <text evidence="2">The sequence shown here is derived from an EMBL/GenBank/DDBJ whole genome shotgun (WGS) entry which is preliminary data.</text>
</comment>
<keyword evidence="1" id="KW-1133">Transmembrane helix</keyword>
<feature type="transmembrane region" description="Helical" evidence="1">
    <location>
        <begin position="186"/>
        <end position="203"/>
    </location>
</feature>
<dbReference type="Proteomes" id="UP000813385">
    <property type="component" value="Unassembled WGS sequence"/>
</dbReference>
<sequence>MEQTNCTALRSMEGFDEYITSLRSETGFELARLEPCRDEVCVAIWGDGNPDISGMGVSIGYAIEVSLGAALVLASMLLGRLQGRRWEVWERVVQAGLQSFFDSALYFALSIEMAIIVVLVNKDFGISTHGFGAGDAQVALAISSLCILPLLQPLSRLRGREDEDAVQAKDDRGRPREETDAHRDNLSLLLFSLLVVLFFYPFVSQGMHNLGPGRMGEGKVVTIEEWWQVRNLCFRSVTGLTGTELLLLKITEMAASLIIYLFAAWQLLVALSRKMEADDRQLGDHRRATAMLGKARKLLQRHTRNGLAQAVFVVVPTTLAGILLYSIFRMRSAQKEMLEGVGARYGGNDWGFGQIMGIVIFTPVVTEMCFAAWKGSRREVVTAEVIS</sequence>
<feature type="transmembrane region" description="Helical" evidence="1">
    <location>
        <begin position="100"/>
        <end position="120"/>
    </location>
</feature>
<keyword evidence="1" id="KW-0472">Membrane</keyword>
<proteinExistence type="predicted"/>
<dbReference type="OrthoDB" id="4582561at2759"/>
<name>A0A8K0TGZ7_9PEZI</name>
<dbReference type="AlphaFoldDB" id="A0A8K0TGZ7"/>
<dbReference type="EMBL" id="JAGPXD010000004">
    <property type="protein sequence ID" value="KAH7358273.1"/>
    <property type="molecule type" value="Genomic_DNA"/>
</dbReference>
<evidence type="ECO:0000313" key="2">
    <source>
        <dbReference type="EMBL" id="KAH7358273.1"/>
    </source>
</evidence>
<gene>
    <name evidence="2" type="ORF">B0T11DRAFT_284104</name>
</gene>
<feature type="transmembrane region" description="Helical" evidence="1">
    <location>
        <begin position="306"/>
        <end position="328"/>
    </location>
</feature>
<feature type="transmembrane region" description="Helical" evidence="1">
    <location>
        <begin position="253"/>
        <end position="271"/>
    </location>
</feature>
<evidence type="ECO:0000313" key="3">
    <source>
        <dbReference type="Proteomes" id="UP000813385"/>
    </source>
</evidence>
<protein>
    <submittedName>
        <fullName evidence="2">Uncharacterized protein</fullName>
    </submittedName>
</protein>
<organism evidence="2 3">
    <name type="scientific">Plectosphaerella cucumerina</name>
    <dbReference type="NCBI Taxonomy" id="40658"/>
    <lineage>
        <taxon>Eukaryota</taxon>
        <taxon>Fungi</taxon>
        <taxon>Dikarya</taxon>
        <taxon>Ascomycota</taxon>
        <taxon>Pezizomycotina</taxon>
        <taxon>Sordariomycetes</taxon>
        <taxon>Hypocreomycetidae</taxon>
        <taxon>Glomerellales</taxon>
        <taxon>Plectosphaerellaceae</taxon>
        <taxon>Plectosphaerella</taxon>
    </lineage>
</organism>
<evidence type="ECO:0000256" key="1">
    <source>
        <dbReference type="SAM" id="Phobius"/>
    </source>
</evidence>
<keyword evidence="1" id="KW-0812">Transmembrane</keyword>
<feature type="transmembrane region" description="Helical" evidence="1">
    <location>
        <begin position="59"/>
        <end position="79"/>
    </location>
</feature>
<reference evidence="2" key="1">
    <citation type="journal article" date="2021" name="Nat. Commun.">
        <title>Genetic determinants of endophytism in the Arabidopsis root mycobiome.</title>
        <authorList>
            <person name="Mesny F."/>
            <person name="Miyauchi S."/>
            <person name="Thiergart T."/>
            <person name="Pickel B."/>
            <person name="Atanasova L."/>
            <person name="Karlsson M."/>
            <person name="Huettel B."/>
            <person name="Barry K.W."/>
            <person name="Haridas S."/>
            <person name="Chen C."/>
            <person name="Bauer D."/>
            <person name="Andreopoulos W."/>
            <person name="Pangilinan J."/>
            <person name="LaButti K."/>
            <person name="Riley R."/>
            <person name="Lipzen A."/>
            <person name="Clum A."/>
            <person name="Drula E."/>
            <person name="Henrissat B."/>
            <person name="Kohler A."/>
            <person name="Grigoriev I.V."/>
            <person name="Martin F.M."/>
            <person name="Hacquard S."/>
        </authorList>
    </citation>
    <scope>NUCLEOTIDE SEQUENCE</scope>
    <source>
        <strain evidence="2">MPI-CAGE-AT-0016</strain>
    </source>
</reference>
<keyword evidence="3" id="KW-1185">Reference proteome</keyword>